<evidence type="ECO:0000256" key="7">
    <source>
        <dbReference type="ARBA" id="ARBA00022792"/>
    </source>
</evidence>
<dbReference type="InterPro" id="IPR039800">
    <property type="entry name" value="MICU1/2/3"/>
</dbReference>
<comment type="caution">
    <text evidence="15">The sequence shown here is derived from an EMBL/GenBank/DDBJ whole genome shotgun (WGS) entry which is preliminary data.</text>
</comment>
<evidence type="ECO:0000256" key="8">
    <source>
        <dbReference type="ARBA" id="ARBA00022837"/>
    </source>
</evidence>
<keyword evidence="7" id="KW-0999">Mitochondrion inner membrane</keyword>
<dbReference type="PROSITE" id="PS00018">
    <property type="entry name" value="EF_HAND_1"/>
    <property type="match status" value="2"/>
</dbReference>
<sequence>MAGIRFAATGAFFAAVGYFSVDRFINSASWWALLRSSGEASAEDGGSGGCIRRRLGSAGSVWQRFNQYSTPGAAGVQVLRFLDFVACVCLLDEEDRQRLHSRLCGAPTEGREDLCSLFKLVDTNASGTITYDEFCVLITLLSACQRHLKIAFGAFDVTEEDSLSRDGFRRIINTLMVDPTVQIVERTGHESDVHSHGGGRRDGGLTSSEFLSSNLVKLFFGVDEDARISFDDFWTVVRRIQWMVRRVEFQLYDTQNTGRIKLHQLQKILFPDRYCSTQCEEGHSDEESRYVSSRLNCLKDKFVSWDLYMKVFDVLCETESIVRGMNLALNARDPEGRNDHTSCLCHRDDSMTPIVSVLADTAAGLTTSHSGRDRELDYVEFHRVLQSCDHLKHLTKSDAEEIVEIFDIDGSGKLSPDEFGKMSRMCTSFFMRSTPLFLEPRRNTIQRFVYCMQQLR</sequence>
<evidence type="ECO:0000256" key="10">
    <source>
        <dbReference type="ARBA" id="ARBA00023065"/>
    </source>
</evidence>
<evidence type="ECO:0000313" key="15">
    <source>
        <dbReference type="EMBL" id="SCU71720.1"/>
    </source>
</evidence>
<dbReference type="GO" id="GO:0036444">
    <property type="term" value="P:calcium import into the mitochondrion"/>
    <property type="evidence" value="ECO:0007669"/>
    <property type="project" value="TreeGrafter"/>
</dbReference>
<dbReference type="InterPro" id="IPR011992">
    <property type="entry name" value="EF-hand-dom_pair"/>
</dbReference>
<name>A0A1G4IHJ0_TRYEQ</name>
<evidence type="ECO:0000313" key="16">
    <source>
        <dbReference type="Proteomes" id="UP000195570"/>
    </source>
</evidence>
<keyword evidence="4" id="KW-0109">Calcium transport</keyword>
<dbReference type="VEuPathDB" id="TriTrypDB:TEOVI_000330100"/>
<keyword evidence="6" id="KW-0677">Repeat</keyword>
<keyword evidence="5" id="KW-0479">Metal-binding</keyword>
<keyword evidence="11" id="KW-0496">Mitochondrion</keyword>
<feature type="domain" description="EF-hand" evidence="14">
    <location>
        <begin position="394"/>
        <end position="429"/>
    </location>
</feature>
<comment type="similarity">
    <text evidence="13">Belongs to the MICU1 family. MICU1 subfamily.</text>
</comment>
<dbReference type="PANTHER" id="PTHR12294">
    <property type="entry name" value="EF HAND DOMAIN FAMILY A1,A2-RELATED"/>
    <property type="match status" value="1"/>
</dbReference>
<protein>
    <submittedName>
        <fullName evidence="15">EF-hand domain pair/EF-hand domain/EF hand, putative</fullName>
    </submittedName>
</protein>
<feature type="domain" description="EF-hand" evidence="14">
    <location>
        <begin position="109"/>
        <end position="144"/>
    </location>
</feature>
<dbReference type="Gene3D" id="1.10.238.10">
    <property type="entry name" value="EF-hand"/>
    <property type="match status" value="3"/>
</dbReference>
<dbReference type="PROSITE" id="PS50222">
    <property type="entry name" value="EF_HAND_2"/>
    <property type="match status" value="2"/>
</dbReference>
<evidence type="ECO:0000256" key="4">
    <source>
        <dbReference type="ARBA" id="ARBA00022568"/>
    </source>
</evidence>
<keyword evidence="16" id="KW-1185">Reference proteome</keyword>
<dbReference type="Proteomes" id="UP000195570">
    <property type="component" value="Unassembled WGS sequence"/>
</dbReference>
<comment type="subcellular location">
    <subcellularLocation>
        <location evidence="1">Mitochondrion inner membrane</location>
    </subcellularLocation>
    <subcellularLocation>
        <location evidence="2">Mitochondrion intermembrane space</location>
    </subcellularLocation>
</comment>
<evidence type="ECO:0000256" key="1">
    <source>
        <dbReference type="ARBA" id="ARBA00004273"/>
    </source>
</evidence>
<dbReference type="GO" id="GO:1990246">
    <property type="term" value="C:uniplex complex"/>
    <property type="evidence" value="ECO:0007669"/>
    <property type="project" value="TreeGrafter"/>
</dbReference>
<evidence type="ECO:0000256" key="6">
    <source>
        <dbReference type="ARBA" id="ARBA00022737"/>
    </source>
</evidence>
<dbReference type="GO" id="GO:0005509">
    <property type="term" value="F:calcium ion binding"/>
    <property type="evidence" value="ECO:0007669"/>
    <property type="project" value="InterPro"/>
</dbReference>
<evidence type="ECO:0000256" key="13">
    <source>
        <dbReference type="ARBA" id="ARBA00038333"/>
    </source>
</evidence>
<keyword evidence="3" id="KW-0813">Transport</keyword>
<dbReference type="SUPFAM" id="SSF47473">
    <property type="entry name" value="EF-hand"/>
    <property type="match status" value="3"/>
</dbReference>
<dbReference type="SMART" id="SM00054">
    <property type="entry name" value="EFh"/>
    <property type="match status" value="2"/>
</dbReference>
<dbReference type="EMBL" id="CZPT02001705">
    <property type="protein sequence ID" value="SCU71720.1"/>
    <property type="molecule type" value="Genomic_DNA"/>
</dbReference>
<evidence type="ECO:0000256" key="12">
    <source>
        <dbReference type="ARBA" id="ARBA00023136"/>
    </source>
</evidence>
<keyword evidence="8" id="KW-0106">Calcium</keyword>
<dbReference type="AlphaFoldDB" id="A0A1G4IHJ0"/>
<evidence type="ECO:0000256" key="3">
    <source>
        <dbReference type="ARBA" id="ARBA00022448"/>
    </source>
</evidence>
<evidence type="ECO:0000256" key="11">
    <source>
        <dbReference type="ARBA" id="ARBA00023128"/>
    </source>
</evidence>
<accession>A0A1G4IHJ0</accession>
<dbReference type="GO" id="GO:0005758">
    <property type="term" value="C:mitochondrial intermembrane space"/>
    <property type="evidence" value="ECO:0007669"/>
    <property type="project" value="UniProtKB-SubCell"/>
</dbReference>
<proteinExistence type="inferred from homology"/>
<keyword evidence="10" id="KW-0406">Ion transport</keyword>
<dbReference type="RefSeq" id="XP_067082330.1">
    <property type="nucleotide sequence ID" value="XM_067226229.1"/>
</dbReference>
<dbReference type="GO" id="GO:0051560">
    <property type="term" value="P:mitochondrial calcium ion homeostasis"/>
    <property type="evidence" value="ECO:0007669"/>
    <property type="project" value="TreeGrafter"/>
</dbReference>
<dbReference type="InterPro" id="IPR002048">
    <property type="entry name" value="EF_hand_dom"/>
</dbReference>
<evidence type="ECO:0000256" key="2">
    <source>
        <dbReference type="ARBA" id="ARBA00004569"/>
    </source>
</evidence>
<dbReference type="InterPro" id="IPR018247">
    <property type="entry name" value="EF_Hand_1_Ca_BS"/>
</dbReference>
<keyword evidence="12" id="KW-0472">Membrane</keyword>
<evidence type="ECO:0000256" key="5">
    <source>
        <dbReference type="ARBA" id="ARBA00022723"/>
    </source>
</evidence>
<evidence type="ECO:0000259" key="14">
    <source>
        <dbReference type="PROSITE" id="PS50222"/>
    </source>
</evidence>
<dbReference type="GeneID" id="92377241"/>
<keyword evidence="9" id="KW-0809">Transit peptide</keyword>
<gene>
    <name evidence="15" type="ORF">TEOVI_000330100</name>
</gene>
<organism evidence="15 16">
    <name type="scientific">Trypanosoma equiperdum</name>
    <dbReference type="NCBI Taxonomy" id="5694"/>
    <lineage>
        <taxon>Eukaryota</taxon>
        <taxon>Discoba</taxon>
        <taxon>Euglenozoa</taxon>
        <taxon>Kinetoplastea</taxon>
        <taxon>Metakinetoplastina</taxon>
        <taxon>Trypanosomatida</taxon>
        <taxon>Trypanosomatidae</taxon>
        <taxon>Trypanosoma</taxon>
    </lineage>
</organism>
<dbReference type="Pfam" id="PF13833">
    <property type="entry name" value="EF-hand_8"/>
    <property type="match status" value="2"/>
</dbReference>
<evidence type="ECO:0000256" key="9">
    <source>
        <dbReference type="ARBA" id="ARBA00022946"/>
    </source>
</evidence>
<dbReference type="PANTHER" id="PTHR12294:SF1">
    <property type="entry name" value="CALCIUM UPTAKE PROTEIN 1, MITOCHONDRIAL"/>
    <property type="match status" value="1"/>
</dbReference>
<reference evidence="15" key="1">
    <citation type="submission" date="2016-09" db="EMBL/GenBank/DDBJ databases">
        <authorList>
            <person name="Hebert L."/>
            <person name="Moumen B."/>
        </authorList>
    </citation>
    <scope>NUCLEOTIDE SEQUENCE [LARGE SCALE GENOMIC DNA]</scope>
    <source>
        <strain evidence="15">OVI</strain>
    </source>
</reference>